<name>A0A0L0CFP4_LUCCU</name>
<dbReference type="PANTHER" id="PTHR11733:SF167">
    <property type="entry name" value="FI17812P1-RELATED"/>
    <property type="match status" value="1"/>
</dbReference>
<protein>
    <submittedName>
        <fullName evidence="11">Uncharacterized protein</fullName>
    </submittedName>
</protein>
<dbReference type="InterPro" id="IPR024079">
    <property type="entry name" value="MetalloPept_cat_dom_sf"/>
</dbReference>
<dbReference type="PRINTS" id="PR00786">
    <property type="entry name" value="NEPRILYSIN"/>
</dbReference>
<evidence type="ECO:0000256" key="1">
    <source>
        <dbReference type="ARBA" id="ARBA00001947"/>
    </source>
</evidence>
<dbReference type="Proteomes" id="UP000037069">
    <property type="component" value="Unassembled WGS sequence"/>
</dbReference>
<dbReference type="InterPro" id="IPR000718">
    <property type="entry name" value="Peptidase_M13"/>
</dbReference>
<proteinExistence type="inferred from homology"/>
<accession>A0A0L0CFP4</accession>
<evidence type="ECO:0000313" key="11">
    <source>
        <dbReference type="EMBL" id="KNC31233.1"/>
    </source>
</evidence>
<dbReference type="InterPro" id="IPR018497">
    <property type="entry name" value="Peptidase_M13_C"/>
</dbReference>
<evidence type="ECO:0000256" key="6">
    <source>
        <dbReference type="ARBA" id="ARBA00022801"/>
    </source>
</evidence>
<keyword evidence="7" id="KW-0862">Zinc</keyword>
<dbReference type="Pfam" id="PF05649">
    <property type="entry name" value="Peptidase_M13_N"/>
    <property type="match status" value="1"/>
</dbReference>
<evidence type="ECO:0000313" key="12">
    <source>
        <dbReference type="Proteomes" id="UP000037069"/>
    </source>
</evidence>
<gene>
    <name evidence="11" type="ORF">FF38_14337</name>
</gene>
<dbReference type="PROSITE" id="PS51885">
    <property type="entry name" value="NEPRILYSIN"/>
    <property type="match status" value="1"/>
</dbReference>
<evidence type="ECO:0000256" key="2">
    <source>
        <dbReference type="ARBA" id="ARBA00004401"/>
    </source>
</evidence>
<evidence type="ECO:0000256" key="3">
    <source>
        <dbReference type="ARBA" id="ARBA00007357"/>
    </source>
</evidence>
<dbReference type="InterPro" id="IPR008753">
    <property type="entry name" value="Peptidase_M13_N"/>
</dbReference>
<reference evidence="11 12" key="1">
    <citation type="journal article" date="2015" name="Nat. Commun.">
        <title>Lucilia cuprina genome unlocks parasitic fly biology to underpin future interventions.</title>
        <authorList>
            <person name="Anstead C.A."/>
            <person name="Korhonen P.K."/>
            <person name="Young N.D."/>
            <person name="Hall R.S."/>
            <person name="Jex A.R."/>
            <person name="Murali S.C."/>
            <person name="Hughes D.S."/>
            <person name="Lee S.F."/>
            <person name="Perry T."/>
            <person name="Stroehlein A.J."/>
            <person name="Ansell B.R."/>
            <person name="Breugelmans B."/>
            <person name="Hofmann A."/>
            <person name="Qu J."/>
            <person name="Dugan S."/>
            <person name="Lee S.L."/>
            <person name="Chao H."/>
            <person name="Dinh H."/>
            <person name="Han Y."/>
            <person name="Doddapaneni H.V."/>
            <person name="Worley K.C."/>
            <person name="Muzny D.M."/>
            <person name="Ioannidis P."/>
            <person name="Waterhouse R.M."/>
            <person name="Zdobnov E.M."/>
            <person name="James P.J."/>
            <person name="Bagnall N.H."/>
            <person name="Kotze A.C."/>
            <person name="Gibbs R.A."/>
            <person name="Richards S."/>
            <person name="Batterham P."/>
            <person name="Gasser R.B."/>
        </authorList>
    </citation>
    <scope>NUCLEOTIDE SEQUENCE [LARGE SCALE GENOMIC DNA]</scope>
    <source>
        <strain evidence="11 12">LS</strain>
        <tissue evidence="11">Full body</tissue>
    </source>
</reference>
<dbReference type="AlphaFoldDB" id="A0A0L0CFP4"/>
<keyword evidence="5" id="KW-0479">Metal-binding</keyword>
<evidence type="ECO:0000256" key="4">
    <source>
        <dbReference type="ARBA" id="ARBA00022670"/>
    </source>
</evidence>
<keyword evidence="6" id="KW-0378">Hydrolase</keyword>
<dbReference type="Gene3D" id="3.40.390.10">
    <property type="entry name" value="Collagenase (Catalytic Domain)"/>
    <property type="match status" value="1"/>
</dbReference>
<keyword evidence="8" id="KW-0482">Metalloprotease</keyword>
<sequence>MPTKQNVYTLNYDENKDNIFHLPTTMEKDELVNNAVLFMLSNLNQSVNPCDDFYEFACGNWVHNEKVPEYGRRLSVINTMQYFLDDLAKDFLENKIKGTQDVGEKKAKLFYKSCVNTKPNFTTGLNLLLQEEYEIFTSFNLTGEYDWLEVNFMSPYNIYPLLPLIINEWTSASGEYEITLSPPEPYLLSYFLNNSQKNEFLEIFKIQTNDLDNVLQFEEYLTRVATQRQSRERKTLAEFLLHHQSDSFNWNLFFQKAFPNQIQNYWYVINEIDNINELNDFLSNTPLLTLRSYVQLCTVLKFYKIWSKILTDRENQSTQCRFLTEKYFRYAMMPWFIQQLFTRANHRDISEIAHFIKQYFFNSIQNYKWLSEKSKQNVRQKLEDLEIVIGFNEKIISEDFMQQHYGDLVITSNWFENLQNLEAQFTLRLKQSVHQKLVPPFLSPFELNSFYNNVLNLVYISMGVMQMPLYHRDLPVVLKFAGIGVFIAHELAHAFDSDKQLHDFDEKQHKYFNSLWLSKQSLKHFRKRWLCLKNQYEQFYYRGKSIDDSELSMEENVADNAMLHLSFEAYMNFSGGWHEGLKKPIRNFDFNINQIFFIKFAQTFCNGAVEMEEKLNESKLHVFDEFRVMLPIRNTWEFAKAFNCKLGSPMNPVKKCRLW</sequence>
<dbReference type="OrthoDB" id="6475849at2759"/>
<evidence type="ECO:0000256" key="7">
    <source>
        <dbReference type="ARBA" id="ARBA00022833"/>
    </source>
</evidence>
<dbReference type="GO" id="GO:0046872">
    <property type="term" value="F:metal ion binding"/>
    <property type="evidence" value="ECO:0007669"/>
    <property type="project" value="UniProtKB-KW"/>
</dbReference>
<comment type="caution">
    <text evidence="11">The sequence shown here is derived from an EMBL/GenBank/DDBJ whole genome shotgun (WGS) entry which is preliminary data.</text>
</comment>
<dbReference type="CDD" id="cd08662">
    <property type="entry name" value="M13"/>
    <property type="match status" value="1"/>
</dbReference>
<evidence type="ECO:0000256" key="8">
    <source>
        <dbReference type="ARBA" id="ARBA00023049"/>
    </source>
</evidence>
<organism evidence="11 12">
    <name type="scientific">Lucilia cuprina</name>
    <name type="common">Green bottle fly</name>
    <name type="synonym">Australian sheep blowfly</name>
    <dbReference type="NCBI Taxonomy" id="7375"/>
    <lineage>
        <taxon>Eukaryota</taxon>
        <taxon>Metazoa</taxon>
        <taxon>Ecdysozoa</taxon>
        <taxon>Arthropoda</taxon>
        <taxon>Hexapoda</taxon>
        <taxon>Insecta</taxon>
        <taxon>Pterygota</taxon>
        <taxon>Neoptera</taxon>
        <taxon>Endopterygota</taxon>
        <taxon>Diptera</taxon>
        <taxon>Brachycera</taxon>
        <taxon>Muscomorpha</taxon>
        <taxon>Oestroidea</taxon>
        <taxon>Calliphoridae</taxon>
        <taxon>Luciliinae</taxon>
        <taxon>Lucilia</taxon>
    </lineage>
</organism>
<dbReference type="GO" id="GO:0016485">
    <property type="term" value="P:protein processing"/>
    <property type="evidence" value="ECO:0007669"/>
    <property type="project" value="TreeGrafter"/>
</dbReference>
<dbReference type="GO" id="GO:0004222">
    <property type="term" value="F:metalloendopeptidase activity"/>
    <property type="evidence" value="ECO:0007669"/>
    <property type="project" value="InterPro"/>
</dbReference>
<dbReference type="GO" id="GO:0005886">
    <property type="term" value="C:plasma membrane"/>
    <property type="evidence" value="ECO:0007669"/>
    <property type="project" value="UniProtKB-SubCell"/>
</dbReference>
<evidence type="ECO:0000259" key="10">
    <source>
        <dbReference type="Pfam" id="PF05649"/>
    </source>
</evidence>
<dbReference type="SUPFAM" id="SSF55486">
    <property type="entry name" value="Metalloproteases ('zincins'), catalytic domain"/>
    <property type="match status" value="1"/>
</dbReference>
<dbReference type="InterPro" id="IPR042089">
    <property type="entry name" value="Peptidase_M13_dom_2"/>
</dbReference>
<evidence type="ECO:0000259" key="9">
    <source>
        <dbReference type="Pfam" id="PF01431"/>
    </source>
</evidence>
<dbReference type="OMA" id="RDWKINR"/>
<evidence type="ECO:0000256" key="5">
    <source>
        <dbReference type="ARBA" id="ARBA00022723"/>
    </source>
</evidence>
<comment type="subcellular location">
    <subcellularLocation>
        <location evidence="2">Cell membrane</location>
        <topology evidence="2">Single-pass type II membrane protein</topology>
    </subcellularLocation>
</comment>
<comment type="similarity">
    <text evidence="3">Belongs to the peptidase M13 family.</text>
</comment>
<keyword evidence="12" id="KW-1185">Reference proteome</keyword>
<feature type="domain" description="Peptidase M13 C-terminal" evidence="9">
    <location>
        <begin position="448"/>
        <end position="658"/>
    </location>
</feature>
<dbReference type="Pfam" id="PF01431">
    <property type="entry name" value="Peptidase_M13"/>
    <property type="match status" value="1"/>
</dbReference>
<dbReference type="PANTHER" id="PTHR11733">
    <property type="entry name" value="ZINC METALLOPROTEASE FAMILY M13 NEPRILYSIN-RELATED"/>
    <property type="match status" value="1"/>
</dbReference>
<feature type="domain" description="Peptidase M13 N-terminal" evidence="10">
    <location>
        <begin position="49"/>
        <end position="391"/>
    </location>
</feature>
<keyword evidence="4" id="KW-0645">Protease</keyword>
<comment type="cofactor">
    <cofactor evidence="1">
        <name>Zn(2+)</name>
        <dbReference type="ChEBI" id="CHEBI:29105"/>
    </cofactor>
</comment>
<dbReference type="EMBL" id="JRES01000438">
    <property type="protein sequence ID" value="KNC31233.1"/>
    <property type="molecule type" value="Genomic_DNA"/>
</dbReference>
<dbReference type="Gene3D" id="1.10.1380.10">
    <property type="entry name" value="Neutral endopeptidase , domain2"/>
    <property type="match status" value="1"/>
</dbReference>